<evidence type="ECO:0000313" key="4">
    <source>
        <dbReference type="EMBL" id="MBS6941507.1"/>
    </source>
</evidence>
<dbReference type="Gene3D" id="3.40.50.360">
    <property type="match status" value="1"/>
</dbReference>
<sequence>MNIIGINGSHRAGKATATLLRDVLARAESRDADVEMIELAQLDINYCIGCNACLRSSSCALHDDMDGLYLKMRNADGIVFASPNYFANVSARMKCFIDRTRPLHMVENQLKGKVAGVVVSTGLGNCGAESAAAVLKDFCATHEMVAVNPRPKGPVRAADVIGTQARAFTDEGVAEYRKSAALDPVALEYARQLGSDMVEMVAKLS</sequence>
<dbReference type="PANTHER" id="PTHR43278:SF1">
    <property type="entry name" value="IRON-SULFUR FLAVOPROTEIN MJ1083"/>
    <property type="match status" value="1"/>
</dbReference>
<name>A0A943YZL7_9ACTN</name>
<dbReference type="InterPro" id="IPR029039">
    <property type="entry name" value="Flavoprotein-like_sf"/>
</dbReference>
<keyword evidence="1" id="KW-0285">Flavoprotein</keyword>
<protein>
    <submittedName>
        <fullName evidence="4">Flavodoxin family protein</fullName>
    </submittedName>
</protein>
<feature type="domain" description="NADPH-dependent FMN reductase-like" evidence="3">
    <location>
        <begin position="1"/>
        <end position="148"/>
    </location>
</feature>
<evidence type="ECO:0000259" key="3">
    <source>
        <dbReference type="Pfam" id="PF03358"/>
    </source>
</evidence>
<dbReference type="EMBL" id="JAGZSV010000208">
    <property type="protein sequence ID" value="MBS6941507.1"/>
    <property type="molecule type" value="Genomic_DNA"/>
</dbReference>
<dbReference type="InterPro" id="IPR005025">
    <property type="entry name" value="FMN_Rdtase-like_dom"/>
</dbReference>
<dbReference type="PANTHER" id="PTHR43278">
    <property type="entry name" value="NAD(P)H-DEPENDENT FMN-CONTAINING OXIDOREDUCTASE YWQN-RELATED"/>
    <property type="match status" value="1"/>
</dbReference>
<keyword evidence="2" id="KW-0288">FMN</keyword>
<evidence type="ECO:0000256" key="1">
    <source>
        <dbReference type="ARBA" id="ARBA00022630"/>
    </source>
</evidence>
<evidence type="ECO:0000313" key="5">
    <source>
        <dbReference type="Proteomes" id="UP000727506"/>
    </source>
</evidence>
<dbReference type="GO" id="GO:0016491">
    <property type="term" value="F:oxidoreductase activity"/>
    <property type="evidence" value="ECO:0007669"/>
    <property type="project" value="InterPro"/>
</dbReference>
<dbReference type="AlphaFoldDB" id="A0A943YZL7"/>
<comment type="caution">
    <text evidence="4">The sequence shown here is derived from an EMBL/GenBank/DDBJ whole genome shotgun (WGS) entry which is preliminary data.</text>
</comment>
<evidence type="ECO:0000256" key="2">
    <source>
        <dbReference type="ARBA" id="ARBA00022643"/>
    </source>
</evidence>
<dbReference type="Proteomes" id="UP000727506">
    <property type="component" value="Unassembled WGS sequence"/>
</dbReference>
<gene>
    <name evidence="4" type="ORF">KH142_08600</name>
</gene>
<proteinExistence type="predicted"/>
<accession>A0A943YZL7</accession>
<reference evidence="4" key="1">
    <citation type="submission" date="2021-02" db="EMBL/GenBank/DDBJ databases">
        <title>Infant gut strain persistence is associated with maternal origin, phylogeny, and functional potential including surface adhesion and iron acquisition.</title>
        <authorList>
            <person name="Lou Y.C."/>
        </authorList>
    </citation>
    <scope>NUCLEOTIDE SEQUENCE</scope>
    <source>
        <strain evidence="4">L2_039_000G1_dasL2_039_000G1_concoct_11</strain>
    </source>
</reference>
<dbReference type="InterPro" id="IPR051796">
    <property type="entry name" value="ISF_SsuE-like"/>
</dbReference>
<dbReference type="Pfam" id="PF03358">
    <property type="entry name" value="FMN_red"/>
    <property type="match status" value="1"/>
</dbReference>
<organism evidence="4 5">
    <name type="scientific">Slackia piriformis</name>
    <dbReference type="NCBI Taxonomy" id="626934"/>
    <lineage>
        <taxon>Bacteria</taxon>
        <taxon>Bacillati</taxon>
        <taxon>Actinomycetota</taxon>
        <taxon>Coriobacteriia</taxon>
        <taxon>Eggerthellales</taxon>
        <taxon>Eggerthellaceae</taxon>
        <taxon>Slackia</taxon>
    </lineage>
</organism>
<dbReference type="SUPFAM" id="SSF52218">
    <property type="entry name" value="Flavoproteins"/>
    <property type="match status" value="1"/>
</dbReference>